<accession>A0A2K1SVB2</accession>
<name>A0A2K1SVB2_GARVA</name>
<comment type="caution">
    <text evidence="2">The sequence shown here is derived from an EMBL/GenBank/DDBJ whole genome shotgun (WGS) entry which is preliminary data.</text>
</comment>
<evidence type="ECO:0000259" key="1">
    <source>
        <dbReference type="Pfam" id="PF18495"/>
    </source>
</evidence>
<gene>
    <name evidence="2" type="ORF">BFS05_02540</name>
</gene>
<dbReference type="OrthoDB" id="3235661at2"/>
<protein>
    <recommendedName>
        <fullName evidence="1">Antitoxin VbhA domain-containing protein</fullName>
    </recommendedName>
</protein>
<dbReference type="InterPro" id="IPR041535">
    <property type="entry name" value="VbhA"/>
</dbReference>
<sequence length="60" mass="6605">MIDKETQKFRLENVAIALSSAKLEGGTVSSACLADTRKYIRGSISADELISLTRKRYGLK</sequence>
<dbReference type="Pfam" id="PF18495">
    <property type="entry name" value="VbhA"/>
    <property type="match status" value="1"/>
</dbReference>
<dbReference type="InterPro" id="IPR043038">
    <property type="entry name" value="VbhA_sf"/>
</dbReference>
<reference evidence="2 3" key="1">
    <citation type="submission" date="2016-10" db="EMBL/GenBank/DDBJ databases">
        <authorList>
            <person name="Varghese N."/>
        </authorList>
    </citation>
    <scope>NUCLEOTIDE SEQUENCE [LARGE SCALE GENOMIC DNA]</scope>
    <source>
        <strain evidence="2 3">KA00225</strain>
    </source>
</reference>
<dbReference type="Gene3D" id="1.10.8.1050">
    <property type="entry name" value="Antitoxin VbhA-like"/>
    <property type="match status" value="1"/>
</dbReference>
<dbReference type="EMBL" id="MNLH01000002">
    <property type="protein sequence ID" value="PNS43471.1"/>
    <property type="molecule type" value="Genomic_DNA"/>
</dbReference>
<dbReference type="Proteomes" id="UP000236146">
    <property type="component" value="Unassembled WGS sequence"/>
</dbReference>
<evidence type="ECO:0000313" key="2">
    <source>
        <dbReference type="EMBL" id="PNS43471.1"/>
    </source>
</evidence>
<dbReference type="CDD" id="cd11586">
    <property type="entry name" value="VbhA_like"/>
    <property type="match status" value="1"/>
</dbReference>
<proteinExistence type="predicted"/>
<dbReference type="RefSeq" id="WP_103084456.1">
    <property type="nucleotide sequence ID" value="NZ_JBLLPE010000002.1"/>
</dbReference>
<organism evidence="2 3">
    <name type="scientific">Gardnerella vaginalis</name>
    <dbReference type="NCBI Taxonomy" id="2702"/>
    <lineage>
        <taxon>Bacteria</taxon>
        <taxon>Bacillati</taxon>
        <taxon>Actinomycetota</taxon>
        <taxon>Actinomycetes</taxon>
        <taxon>Bifidobacteriales</taxon>
        <taxon>Bifidobacteriaceae</taxon>
        <taxon>Gardnerella</taxon>
    </lineage>
</organism>
<evidence type="ECO:0000313" key="3">
    <source>
        <dbReference type="Proteomes" id="UP000236146"/>
    </source>
</evidence>
<dbReference type="AlphaFoldDB" id="A0A2K1SVB2"/>
<dbReference type="InterPro" id="IPR033788">
    <property type="entry name" value="VbhA-like"/>
</dbReference>
<feature type="domain" description="Antitoxin VbhA" evidence="1">
    <location>
        <begin position="10"/>
        <end position="56"/>
    </location>
</feature>